<comment type="caution">
    <text evidence="2">The sequence shown here is derived from an EMBL/GenBank/DDBJ whole genome shotgun (WGS) entry which is preliminary data.</text>
</comment>
<feature type="domain" description="AMP-dependent synthetase/ligase" evidence="1">
    <location>
        <begin position="120"/>
        <end position="331"/>
    </location>
</feature>
<proteinExistence type="predicted"/>
<dbReference type="Gene3D" id="3.40.50.12780">
    <property type="entry name" value="N-terminal domain of ligase-like"/>
    <property type="match status" value="1"/>
</dbReference>
<evidence type="ECO:0000259" key="1">
    <source>
        <dbReference type="Pfam" id="PF00501"/>
    </source>
</evidence>
<dbReference type="Pfam" id="PF00501">
    <property type="entry name" value="AMP-binding"/>
    <property type="match status" value="1"/>
</dbReference>
<dbReference type="InterPro" id="IPR000873">
    <property type="entry name" value="AMP-dep_synth/lig_dom"/>
</dbReference>
<dbReference type="InterPro" id="IPR042099">
    <property type="entry name" value="ANL_N_sf"/>
</dbReference>
<dbReference type="Proteomes" id="UP001501442">
    <property type="component" value="Unassembled WGS sequence"/>
</dbReference>
<dbReference type="PANTHER" id="PTHR43845">
    <property type="entry name" value="BLR5969 PROTEIN"/>
    <property type="match status" value="1"/>
</dbReference>
<organism evidence="2 3">
    <name type="scientific">Actinoallomurus vinaceus</name>
    <dbReference type="NCBI Taxonomy" id="1080074"/>
    <lineage>
        <taxon>Bacteria</taxon>
        <taxon>Bacillati</taxon>
        <taxon>Actinomycetota</taxon>
        <taxon>Actinomycetes</taxon>
        <taxon>Streptosporangiales</taxon>
        <taxon>Thermomonosporaceae</taxon>
        <taxon>Actinoallomurus</taxon>
    </lineage>
</organism>
<evidence type="ECO:0000313" key="3">
    <source>
        <dbReference type="Proteomes" id="UP001501442"/>
    </source>
</evidence>
<dbReference type="PANTHER" id="PTHR43845:SF1">
    <property type="entry name" value="BLR5969 PROTEIN"/>
    <property type="match status" value="1"/>
</dbReference>
<dbReference type="EMBL" id="BAABHK010000020">
    <property type="protein sequence ID" value="GAA4637724.1"/>
    <property type="molecule type" value="Genomic_DNA"/>
</dbReference>
<protein>
    <recommendedName>
        <fullName evidence="1">AMP-dependent synthetase/ligase domain-containing protein</fullName>
    </recommendedName>
</protein>
<dbReference type="SUPFAM" id="SSF56801">
    <property type="entry name" value="Acetyl-CoA synthetase-like"/>
    <property type="match status" value="1"/>
</dbReference>
<gene>
    <name evidence="2" type="ORF">GCM10023196_092680</name>
</gene>
<evidence type="ECO:0000313" key="2">
    <source>
        <dbReference type="EMBL" id="GAA4637724.1"/>
    </source>
</evidence>
<accession>A0ABP8UQV9</accession>
<dbReference type="RefSeq" id="WP_345440898.1">
    <property type="nucleotide sequence ID" value="NZ_BAABHK010000020.1"/>
</dbReference>
<sequence>MLSTGIRQLGFAWSMLSGRRFRVGDVLALADDMRATLQEFGSAGDGAGDMLTAPDPEIQANLTERRLRRTVRNAARHTPYYRHLFERTGVDPASVSPATIASIPPTPKGALRSMPSAFVSDAARPAVAAQTTGTTGVPTTVWFSQYELEITAATSALALMLVTGLRTEHVWANCITTRSIAQYLAERSVPMTGAGYVPIGPVDPRIALDRLATPVHLPGKRPQITHLNTTPSYLAALVQEAERDGWTAADFGLQEIHVGGEILTDALRDRARELFDAPVTDGYSMTEIIPVAGQVCAHDHLHVAADLGHVEVLDPVTFEPAAPGAVGSLTVTPFLSYRDTTTLLRYVTGDLVRVLPEAEKLDCEMAAVPATSRVLGRVTGSDLTTRDVLELLQAERALPLPTRYALEETGDAAGPVLHVVAERADRTLLARIEGRVADLALPLSGVNLVEDPADLSAPCRVRADLREHTFHTAGRRM</sequence>
<name>A0ABP8UQV9_9ACTN</name>
<reference evidence="3" key="1">
    <citation type="journal article" date="2019" name="Int. J. Syst. Evol. Microbiol.">
        <title>The Global Catalogue of Microorganisms (GCM) 10K type strain sequencing project: providing services to taxonomists for standard genome sequencing and annotation.</title>
        <authorList>
            <consortium name="The Broad Institute Genomics Platform"/>
            <consortium name="The Broad Institute Genome Sequencing Center for Infectious Disease"/>
            <person name="Wu L."/>
            <person name="Ma J."/>
        </authorList>
    </citation>
    <scope>NUCLEOTIDE SEQUENCE [LARGE SCALE GENOMIC DNA]</scope>
    <source>
        <strain evidence="3">JCM 17939</strain>
    </source>
</reference>
<keyword evidence="3" id="KW-1185">Reference proteome</keyword>